<dbReference type="EMBL" id="CP043494">
    <property type="protein sequence ID" value="WNG50385.1"/>
    <property type="molecule type" value="Genomic_DNA"/>
</dbReference>
<dbReference type="Proteomes" id="UP001611383">
    <property type="component" value="Chromosome"/>
</dbReference>
<proteinExistence type="inferred from homology"/>
<feature type="domain" description="Bacterial sugar transferase" evidence="2">
    <location>
        <begin position="12"/>
        <end position="186"/>
    </location>
</feature>
<evidence type="ECO:0000313" key="3">
    <source>
        <dbReference type="EMBL" id="WNG50385.1"/>
    </source>
</evidence>
<reference evidence="3 4" key="1">
    <citation type="submission" date="2019-08" db="EMBL/GenBank/DDBJ databases">
        <title>Archangium and Cystobacter genomes.</title>
        <authorList>
            <person name="Chen I.-C.K."/>
            <person name="Wielgoss S."/>
        </authorList>
    </citation>
    <scope>NUCLEOTIDE SEQUENCE [LARGE SCALE GENOMIC DNA]</scope>
    <source>
        <strain evidence="3 4">Cbm 6</strain>
    </source>
</reference>
<dbReference type="RefSeq" id="WP_395809391.1">
    <property type="nucleotide sequence ID" value="NZ_CP043494.1"/>
</dbReference>
<comment type="similarity">
    <text evidence="1">Belongs to the bacterial sugar transferase family.</text>
</comment>
<dbReference type="InterPro" id="IPR003362">
    <property type="entry name" value="Bact_transf"/>
</dbReference>
<protein>
    <submittedName>
        <fullName evidence="3">Sugar transferase</fullName>
    </submittedName>
</protein>
<evidence type="ECO:0000259" key="2">
    <source>
        <dbReference type="Pfam" id="PF02397"/>
    </source>
</evidence>
<name>A0ABY9X4Q9_9BACT</name>
<dbReference type="Pfam" id="PF02397">
    <property type="entry name" value="Bac_transf"/>
    <property type="match status" value="1"/>
</dbReference>
<sequence>MLRQTGAGLFLKRCIDRLAAAVGLLCFAPVMAATALAIRATMGSPVLFRQVRPGRGGKTFQLMKFRTMLDAKDADGNPLPDEHRLTRVGQFLRAASLDELPQLWNVLRGDMSLVGPRPLLVEYLPRYSAEQARRHDVLPGITGWAQVNGRNALGWEERFQLDVWYVDNWSLALDAKILALTILRVVQRQGISHAGDVTMFKFLGNETQAQPAPLPPHVPARPE</sequence>
<keyword evidence="3" id="KW-0808">Transferase</keyword>
<dbReference type="PANTHER" id="PTHR30576">
    <property type="entry name" value="COLANIC BIOSYNTHESIS UDP-GLUCOSE LIPID CARRIER TRANSFERASE"/>
    <property type="match status" value="1"/>
</dbReference>
<evidence type="ECO:0000313" key="4">
    <source>
        <dbReference type="Proteomes" id="UP001611383"/>
    </source>
</evidence>
<dbReference type="GO" id="GO:0016740">
    <property type="term" value="F:transferase activity"/>
    <property type="evidence" value="ECO:0007669"/>
    <property type="project" value="UniProtKB-KW"/>
</dbReference>
<evidence type="ECO:0000256" key="1">
    <source>
        <dbReference type="ARBA" id="ARBA00006464"/>
    </source>
</evidence>
<keyword evidence="4" id="KW-1185">Reference proteome</keyword>
<organism evidence="3 4">
    <name type="scientific">Archangium minus</name>
    <dbReference type="NCBI Taxonomy" id="83450"/>
    <lineage>
        <taxon>Bacteria</taxon>
        <taxon>Pseudomonadati</taxon>
        <taxon>Myxococcota</taxon>
        <taxon>Myxococcia</taxon>
        <taxon>Myxococcales</taxon>
        <taxon>Cystobacterineae</taxon>
        <taxon>Archangiaceae</taxon>
        <taxon>Archangium</taxon>
    </lineage>
</organism>
<accession>A0ABY9X4Q9</accession>
<gene>
    <name evidence="3" type="ORF">F0U60_44320</name>
</gene>
<dbReference type="PANTHER" id="PTHR30576:SF8">
    <property type="entry name" value="UNDECAPRENYL-PHOSPHATE GALACTOSE PHOSPHOTRANSFERASE"/>
    <property type="match status" value="1"/>
</dbReference>